<sequence length="99" mass="11171">MRDVINKLIMSVQVVDFYADWCGPCVAMTPVIEELEKELAGSVEIKKIDVDQNQEEASKYGVMSIPTYLILKDGKEVDRFVGVTSKEVIKHKLSRHISS</sequence>
<evidence type="ECO:0000256" key="7">
    <source>
        <dbReference type="PIRSR" id="PIRSR000077-1"/>
    </source>
</evidence>
<dbReference type="PROSITE" id="PS51352">
    <property type="entry name" value="THIOREDOXIN_2"/>
    <property type="match status" value="1"/>
</dbReference>
<evidence type="ECO:0000259" key="9">
    <source>
        <dbReference type="PROSITE" id="PS51352"/>
    </source>
</evidence>
<dbReference type="InterPro" id="IPR013766">
    <property type="entry name" value="Thioredoxin_domain"/>
</dbReference>
<dbReference type="InterPro" id="IPR036249">
    <property type="entry name" value="Thioredoxin-like_sf"/>
</dbReference>
<evidence type="ECO:0000256" key="4">
    <source>
        <dbReference type="ARBA" id="ARBA00023157"/>
    </source>
</evidence>
<keyword evidence="3" id="KW-0249">Electron transport</keyword>
<proteinExistence type="inferred from homology"/>
<dbReference type="Proteomes" id="UP000176389">
    <property type="component" value="Unassembled WGS sequence"/>
</dbReference>
<dbReference type="Gene3D" id="3.40.30.10">
    <property type="entry name" value="Glutaredoxin"/>
    <property type="match status" value="1"/>
</dbReference>
<name>A0A1G1WCU1_9BACT</name>
<dbReference type="STRING" id="1802596.A2Z11_03720"/>
<dbReference type="EMBL" id="MHCS01000045">
    <property type="protein sequence ID" value="OGY25508.1"/>
    <property type="molecule type" value="Genomic_DNA"/>
</dbReference>
<organism evidence="10 11">
    <name type="scientific">Candidatus Woykebacteria bacterium RBG_16_43_9</name>
    <dbReference type="NCBI Taxonomy" id="1802596"/>
    <lineage>
        <taxon>Bacteria</taxon>
        <taxon>Candidatus Woykeibacteriota</taxon>
    </lineage>
</organism>
<feature type="site" description="Contributes to redox potential value" evidence="7">
    <location>
        <position position="23"/>
    </location>
</feature>
<evidence type="ECO:0000256" key="5">
    <source>
        <dbReference type="ARBA" id="ARBA00023284"/>
    </source>
</evidence>
<feature type="disulfide bond" description="Redox-active" evidence="8">
    <location>
        <begin position="22"/>
        <end position="25"/>
    </location>
</feature>
<reference evidence="10 11" key="1">
    <citation type="journal article" date="2016" name="Nat. Commun.">
        <title>Thousands of microbial genomes shed light on interconnected biogeochemical processes in an aquifer system.</title>
        <authorList>
            <person name="Anantharaman K."/>
            <person name="Brown C.T."/>
            <person name="Hug L.A."/>
            <person name="Sharon I."/>
            <person name="Castelle C.J."/>
            <person name="Probst A.J."/>
            <person name="Thomas B.C."/>
            <person name="Singh A."/>
            <person name="Wilkins M.J."/>
            <person name="Karaoz U."/>
            <person name="Brodie E.L."/>
            <person name="Williams K.H."/>
            <person name="Hubbard S.S."/>
            <person name="Banfield J.F."/>
        </authorList>
    </citation>
    <scope>NUCLEOTIDE SEQUENCE [LARGE SCALE GENOMIC DNA]</scope>
</reference>
<accession>A0A1G1WCU1</accession>
<evidence type="ECO:0000256" key="2">
    <source>
        <dbReference type="ARBA" id="ARBA00022448"/>
    </source>
</evidence>
<feature type="active site" description="Nucleophile" evidence="7">
    <location>
        <position position="22"/>
    </location>
</feature>
<dbReference type="CDD" id="cd02947">
    <property type="entry name" value="TRX_family"/>
    <property type="match status" value="1"/>
</dbReference>
<gene>
    <name evidence="10" type="ORF">A2Z11_03720</name>
</gene>
<evidence type="ECO:0000256" key="1">
    <source>
        <dbReference type="ARBA" id="ARBA00008987"/>
    </source>
</evidence>
<dbReference type="AlphaFoldDB" id="A0A1G1WCU1"/>
<evidence type="ECO:0000256" key="8">
    <source>
        <dbReference type="PIRSR" id="PIRSR000077-4"/>
    </source>
</evidence>
<dbReference type="NCBIfam" id="TIGR01068">
    <property type="entry name" value="thioredoxin"/>
    <property type="match status" value="1"/>
</dbReference>
<dbReference type="InterPro" id="IPR005746">
    <property type="entry name" value="Thioredoxin"/>
</dbReference>
<dbReference type="PROSITE" id="PS00194">
    <property type="entry name" value="THIOREDOXIN_1"/>
    <property type="match status" value="1"/>
</dbReference>
<evidence type="ECO:0000313" key="11">
    <source>
        <dbReference type="Proteomes" id="UP000176389"/>
    </source>
</evidence>
<feature type="site" description="Contributes to redox potential value" evidence="7">
    <location>
        <position position="24"/>
    </location>
</feature>
<evidence type="ECO:0000313" key="10">
    <source>
        <dbReference type="EMBL" id="OGY25508.1"/>
    </source>
</evidence>
<feature type="site" description="Deprotonates C-terminal active site Cys" evidence="7">
    <location>
        <position position="16"/>
    </location>
</feature>
<keyword evidence="4 8" id="KW-1015">Disulfide bond</keyword>
<keyword evidence="2" id="KW-0813">Transport</keyword>
<dbReference type="GO" id="GO:0005737">
    <property type="term" value="C:cytoplasm"/>
    <property type="evidence" value="ECO:0007669"/>
    <property type="project" value="TreeGrafter"/>
</dbReference>
<dbReference type="InterPro" id="IPR017937">
    <property type="entry name" value="Thioredoxin_CS"/>
</dbReference>
<dbReference type="Pfam" id="PF00085">
    <property type="entry name" value="Thioredoxin"/>
    <property type="match status" value="1"/>
</dbReference>
<feature type="domain" description="Thioredoxin" evidence="9">
    <location>
        <begin position="1"/>
        <end position="98"/>
    </location>
</feature>
<dbReference type="PANTHER" id="PTHR45663">
    <property type="entry name" value="GEO12009P1"/>
    <property type="match status" value="1"/>
</dbReference>
<dbReference type="PIRSF" id="PIRSF000077">
    <property type="entry name" value="Thioredoxin"/>
    <property type="match status" value="1"/>
</dbReference>
<dbReference type="PANTHER" id="PTHR45663:SF11">
    <property type="entry name" value="GEO12009P1"/>
    <property type="match status" value="1"/>
</dbReference>
<dbReference type="FunFam" id="3.40.30.10:FF:000001">
    <property type="entry name" value="Thioredoxin"/>
    <property type="match status" value="1"/>
</dbReference>
<protein>
    <recommendedName>
        <fullName evidence="6">Thioredoxin</fullName>
    </recommendedName>
</protein>
<feature type="active site" description="Nucleophile" evidence="7">
    <location>
        <position position="25"/>
    </location>
</feature>
<dbReference type="GO" id="GO:0015035">
    <property type="term" value="F:protein-disulfide reductase activity"/>
    <property type="evidence" value="ECO:0007669"/>
    <property type="project" value="UniProtKB-UniRule"/>
</dbReference>
<evidence type="ECO:0000256" key="3">
    <source>
        <dbReference type="ARBA" id="ARBA00022982"/>
    </source>
</evidence>
<comment type="caution">
    <text evidence="10">The sequence shown here is derived from an EMBL/GenBank/DDBJ whole genome shotgun (WGS) entry which is preliminary data.</text>
</comment>
<comment type="similarity">
    <text evidence="1">Belongs to the thioredoxin family.</text>
</comment>
<evidence type="ECO:0000256" key="6">
    <source>
        <dbReference type="NCBIfam" id="TIGR01068"/>
    </source>
</evidence>
<dbReference type="SUPFAM" id="SSF52833">
    <property type="entry name" value="Thioredoxin-like"/>
    <property type="match status" value="1"/>
</dbReference>
<keyword evidence="5 8" id="KW-0676">Redox-active center</keyword>
<dbReference type="PRINTS" id="PR00421">
    <property type="entry name" value="THIOREDOXIN"/>
</dbReference>